<sequence>MNQANQDLSLQNIGLIKSFREISSELDSKQDEIDLLKSELIKIQKTAELVELERNVHHLEEKCRLTDRKNEAITKVLKNAASAVNDPSLRQGDVIRLLKTILNFIPGVTKV</sequence>
<keyword evidence="1" id="KW-0175">Coiled coil</keyword>
<evidence type="ECO:0000313" key="3">
    <source>
        <dbReference type="Proteomes" id="UP001431209"/>
    </source>
</evidence>
<feature type="coiled-coil region" evidence="1">
    <location>
        <begin position="19"/>
        <end position="69"/>
    </location>
</feature>
<dbReference type="Proteomes" id="UP001431209">
    <property type="component" value="Unassembled WGS sequence"/>
</dbReference>
<dbReference type="SUPFAM" id="SSF57997">
    <property type="entry name" value="Tropomyosin"/>
    <property type="match status" value="1"/>
</dbReference>
<dbReference type="EMBL" id="JAOPGA020001893">
    <property type="protein sequence ID" value="KAL0491999.1"/>
    <property type="molecule type" value="Genomic_DNA"/>
</dbReference>
<evidence type="ECO:0000313" key="2">
    <source>
        <dbReference type="EMBL" id="KAL0491999.1"/>
    </source>
</evidence>
<organism evidence="2 3">
    <name type="scientific">Acrasis kona</name>
    <dbReference type="NCBI Taxonomy" id="1008807"/>
    <lineage>
        <taxon>Eukaryota</taxon>
        <taxon>Discoba</taxon>
        <taxon>Heterolobosea</taxon>
        <taxon>Tetramitia</taxon>
        <taxon>Eutetramitia</taxon>
        <taxon>Acrasidae</taxon>
        <taxon>Acrasis</taxon>
    </lineage>
</organism>
<reference evidence="2 3" key="1">
    <citation type="submission" date="2024-03" db="EMBL/GenBank/DDBJ databases">
        <title>The Acrasis kona genome and developmental transcriptomes reveal deep origins of eukaryotic multicellular pathways.</title>
        <authorList>
            <person name="Sheikh S."/>
            <person name="Fu C.-J."/>
            <person name="Brown M.W."/>
            <person name="Baldauf S.L."/>
        </authorList>
    </citation>
    <scope>NUCLEOTIDE SEQUENCE [LARGE SCALE GENOMIC DNA]</scope>
    <source>
        <strain evidence="2 3">ATCC MYA-3509</strain>
    </source>
</reference>
<comment type="caution">
    <text evidence="2">The sequence shown here is derived from an EMBL/GenBank/DDBJ whole genome shotgun (WGS) entry which is preliminary data.</text>
</comment>
<protein>
    <submittedName>
        <fullName evidence="2">RIMS-binding protein</fullName>
    </submittedName>
</protein>
<evidence type="ECO:0000256" key="1">
    <source>
        <dbReference type="SAM" id="Coils"/>
    </source>
</evidence>
<name>A0AAW2ZTC9_9EUKA</name>
<dbReference type="AlphaFoldDB" id="A0AAW2ZTC9"/>
<keyword evidence="3" id="KW-1185">Reference proteome</keyword>
<accession>A0AAW2ZTC9</accession>
<proteinExistence type="predicted"/>
<gene>
    <name evidence="2" type="ORF">AKO1_010100</name>
</gene>